<dbReference type="OrthoDB" id="546632at2759"/>
<comment type="cofactor">
    <cofactor evidence="3">
        <name>a divalent metal cation</name>
        <dbReference type="ChEBI" id="CHEBI:60240"/>
    </cofactor>
    <text evidence="3">Binds 2 divalent metal cations per subunit. Site 1 may preferentially bind zinc ions, while site 2 has a preference for magnesium and/or manganese ions.</text>
</comment>
<dbReference type="GO" id="GO:0007165">
    <property type="term" value="P:signal transduction"/>
    <property type="evidence" value="ECO:0007669"/>
    <property type="project" value="InterPro"/>
</dbReference>
<accession>A0A7C8J8L5</accession>
<keyword evidence="2 3" id="KW-0378">Hydrolase</keyword>
<dbReference type="SUPFAM" id="SSF109604">
    <property type="entry name" value="HD-domain/PDEase-like"/>
    <property type="match status" value="1"/>
</dbReference>
<dbReference type="Pfam" id="PF00233">
    <property type="entry name" value="PDEase_I"/>
    <property type="match status" value="1"/>
</dbReference>
<gene>
    <name evidence="6" type="primary">PDE2_1</name>
    <name evidence="6" type="ORF">TWF102_010661</name>
</gene>
<evidence type="ECO:0000313" key="6">
    <source>
        <dbReference type="EMBL" id="KAF3087142.1"/>
    </source>
</evidence>
<evidence type="ECO:0000256" key="4">
    <source>
        <dbReference type="SAM" id="MobiDB-lite"/>
    </source>
</evidence>
<keyword evidence="1 3" id="KW-0479">Metal-binding</keyword>
<dbReference type="PROSITE" id="PS51845">
    <property type="entry name" value="PDEASE_I_2"/>
    <property type="match status" value="1"/>
</dbReference>
<dbReference type="Proteomes" id="UP000475325">
    <property type="component" value="Unassembled WGS sequence"/>
</dbReference>
<evidence type="ECO:0000256" key="2">
    <source>
        <dbReference type="ARBA" id="ARBA00022801"/>
    </source>
</evidence>
<evidence type="ECO:0000256" key="3">
    <source>
        <dbReference type="RuleBase" id="RU363067"/>
    </source>
</evidence>
<dbReference type="InterPro" id="IPR003607">
    <property type="entry name" value="HD/PDEase_dom"/>
</dbReference>
<evidence type="ECO:0000259" key="5">
    <source>
        <dbReference type="PROSITE" id="PS51845"/>
    </source>
</evidence>
<proteinExistence type="inferred from homology"/>
<evidence type="ECO:0000256" key="1">
    <source>
        <dbReference type="ARBA" id="ARBA00022723"/>
    </source>
</evidence>
<dbReference type="Gene3D" id="1.10.1300.10">
    <property type="entry name" value="3'5'-cyclic nucleotide phosphodiesterase, catalytic domain"/>
    <property type="match status" value="1"/>
</dbReference>
<dbReference type="CDD" id="cd00077">
    <property type="entry name" value="HDc"/>
    <property type="match status" value="1"/>
</dbReference>
<dbReference type="PROSITE" id="PS00126">
    <property type="entry name" value="PDEASE_I_1"/>
    <property type="match status" value="1"/>
</dbReference>
<protein>
    <recommendedName>
        <fullName evidence="3">Phosphodiesterase</fullName>
        <ecNumber evidence="3">3.1.4.-</ecNumber>
    </recommendedName>
</protein>
<evidence type="ECO:0000313" key="7">
    <source>
        <dbReference type="Proteomes" id="UP000475325"/>
    </source>
</evidence>
<dbReference type="GO" id="GO:0046872">
    <property type="term" value="F:metal ion binding"/>
    <property type="evidence" value="ECO:0007669"/>
    <property type="project" value="UniProtKB-KW"/>
</dbReference>
<feature type="region of interest" description="Disordered" evidence="4">
    <location>
        <begin position="730"/>
        <end position="802"/>
    </location>
</feature>
<name>A0A7C8J8L5_ORBOL</name>
<dbReference type="PANTHER" id="PTHR11347">
    <property type="entry name" value="CYCLIC NUCLEOTIDE PHOSPHODIESTERASE"/>
    <property type="match status" value="1"/>
</dbReference>
<dbReference type="InterPro" id="IPR023174">
    <property type="entry name" value="PDEase_CS"/>
</dbReference>
<comment type="caution">
    <text evidence="6">The sequence shown here is derived from an EMBL/GenBank/DDBJ whole genome shotgun (WGS) entry which is preliminary data.</text>
</comment>
<feature type="domain" description="PDEase" evidence="5">
    <location>
        <begin position="268"/>
        <end position="615"/>
    </location>
</feature>
<organism evidence="6 7">
    <name type="scientific">Orbilia oligospora</name>
    <name type="common">Nematode-trapping fungus</name>
    <name type="synonym">Arthrobotrys oligospora</name>
    <dbReference type="NCBI Taxonomy" id="2813651"/>
    <lineage>
        <taxon>Eukaryota</taxon>
        <taxon>Fungi</taxon>
        <taxon>Dikarya</taxon>
        <taxon>Ascomycota</taxon>
        <taxon>Pezizomycotina</taxon>
        <taxon>Orbiliomycetes</taxon>
        <taxon>Orbiliales</taxon>
        <taxon>Orbiliaceae</taxon>
        <taxon>Orbilia</taxon>
    </lineage>
</organism>
<dbReference type="AlphaFoldDB" id="A0A7C8J8L5"/>
<dbReference type="GO" id="GO:0004114">
    <property type="term" value="F:3',5'-cyclic-nucleotide phosphodiesterase activity"/>
    <property type="evidence" value="ECO:0007669"/>
    <property type="project" value="InterPro"/>
</dbReference>
<reference evidence="6 7" key="1">
    <citation type="submission" date="2019-06" db="EMBL/GenBank/DDBJ databases">
        <authorList>
            <person name="Palmer J.M."/>
        </authorList>
    </citation>
    <scope>NUCLEOTIDE SEQUENCE [LARGE SCALE GENOMIC DNA]</scope>
    <source>
        <strain evidence="6 7">TWF102</strain>
    </source>
</reference>
<dbReference type="EMBL" id="WIQW01000079">
    <property type="protein sequence ID" value="KAF3087142.1"/>
    <property type="molecule type" value="Genomic_DNA"/>
</dbReference>
<dbReference type="EC" id="3.1.4.-" evidence="3"/>
<dbReference type="SMART" id="SM00471">
    <property type="entry name" value="HDc"/>
    <property type="match status" value="1"/>
</dbReference>
<dbReference type="InterPro" id="IPR002073">
    <property type="entry name" value="PDEase_catalytic_dom"/>
</dbReference>
<dbReference type="InterPro" id="IPR036971">
    <property type="entry name" value="PDEase_catalytic_dom_sf"/>
</dbReference>
<feature type="compositionally biased region" description="Polar residues" evidence="4">
    <location>
        <begin position="784"/>
        <end position="794"/>
    </location>
</feature>
<sequence length="802" mass="89178">MFKEISKCNVVYVDRRAKLERSISRMALPLVVDESMEPENEEVLRNINSLLSVFSNVSVHSSASSCLATLGEISNYDPTPTVLLLDVPARHLEEDDPQEADRHDSGIASSVGDDPLYGKALLRHIREEMEIETYSQNILAVALISELDPANKTISGGLWTESDNEEAILASKLLDTGAAEAYPSPLTKENTKALSMHCYRLARKAQKRRTERKRSWVGVDTDLEAEERERKNNVRVAEGYAYLREKMVSELMSDIFKPNGPAHTQSESKIRVSPHRHELVRQSVCRWDFSAHEFTDDELLLCAFEMFNHAFTMPEVEEWRISPGQLTDFLFACRRAYNEQVPYHNFRHVVDVLQGVFYFCLALGVLPHFDGKAAPRPKTGSTASLSKILRPFDALTLLIVAIGHDVGHPGVNNAFLVTLKAPLAQMYNDKSVLESFHCAAFSQVLRKHWPITQTVPNMRRLMIESILATDMGLHFDYMSQLEKLKQKIKQDKGMKNWDDKTISANRSLLCTLLIKCADISNVARRYDIAAQWTVILTDEFARQASLETDLKIPTSLAVPPVQGSSIALGKSQVGFMKLFAAPLFQSIADVMPEMNFGIAEVNANMAIWANLITECTEKGDRPFFLEKVRNSLYYQPSSNGAGSSLGASESRLYDFNDKQRTNGGVGVLHAPISNGGDYSGDSRIRKASQAYQEQGAPDLLGLGHHGKEQLKLLKKMKIFSTSSEVYPHANGGGIIGKGADGKSSGSTTPPPSPGEQQTSKTGAIRPTRSRFNLNKIFRWKKTDTIPNANTSPKLPTNADDAQ</sequence>
<comment type="similarity">
    <text evidence="3">Belongs to the cyclic nucleotide phosphodiesterase family.</text>
</comment>